<proteinExistence type="predicted"/>
<feature type="chain" id="PRO_5045691113" evidence="1">
    <location>
        <begin position="22"/>
        <end position="108"/>
    </location>
</feature>
<gene>
    <name evidence="2" type="ORF">ACFODT_11605</name>
</gene>
<name>A0ABV7CD77_9VIBR</name>
<organism evidence="2 3">
    <name type="scientific">Vibrio zhugei</name>
    <dbReference type="NCBI Taxonomy" id="2479546"/>
    <lineage>
        <taxon>Bacteria</taxon>
        <taxon>Pseudomonadati</taxon>
        <taxon>Pseudomonadota</taxon>
        <taxon>Gammaproteobacteria</taxon>
        <taxon>Vibrionales</taxon>
        <taxon>Vibrionaceae</taxon>
        <taxon>Vibrio</taxon>
    </lineage>
</organism>
<protein>
    <submittedName>
        <fullName evidence="2">Uncharacterized protein</fullName>
    </submittedName>
</protein>
<dbReference type="EMBL" id="JBHRSE010000074">
    <property type="protein sequence ID" value="MFC3024469.1"/>
    <property type="molecule type" value="Genomic_DNA"/>
</dbReference>
<evidence type="ECO:0000313" key="3">
    <source>
        <dbReference type="Proteomes" id="UP001595384"/>
    </source>
</evidence>
<dbReference type="Proteomes" id="UP001595384">
    <property type="component" value="Unassembled WGS sequence"/>
</dbReference>
<feature type="signal peptide" evidence="1">
    <location>
        <begin position="1"/>
        <end position="21"/>
    </location>
</feature>
<accession>A0ABV7CD77</accession>
<sequence>MKKLTALLTATALTASFAASAASTNHELQLQVSTDANRAVVNVLNDGAPLTNYPMTIKGLNSTMNKVTSDQGTVTITNHGSHPQRVTFIVTDPQGNTVTKQRFIARES</sequence>
<evidence type="ECO:0000313" key="2">
    <source>
        <dbReference type="EMBL" id="MFC3024469.1"/>
    </source>
</evidence>
<keyword evidence="3" id="KW-1185">Reference proteome</keyword>
<dbReference type="RefSeq" id="WP_123014764.1">
    <property type="nucleotide sequence ID" value="NZ_AP024912.1"/>
</dbReference>
<evidence type="ECO:0000256" key="1">
    <source>
        <dbReference type="SAM" id="SignalP"/>
    </source>
</evidence>
<keyword evidence="1" id="KW-0732">Signal</keyword>
<comment type="caution">
    <text evidence="2">The sequence shown here is derived from an EMBL/GenBank/DDBJ whole genome shotgun (WGS) entry which is preliminary data.</text>
</comment>
<reference evidence="3" key="1">
    <citation type="journal article" date="2019" name="Int. J. Syst. Evol. Microbiol.">
        <title>The Global Catalogue of Microorganisms (GCM) 10K type strain sequencing project: providing services to taxonomists for standard genome sequencing and annotation.</title>
        <authorList>
            <consortium name="The Broad Institute Genomics Platform"/>
            <consortium name="The Broad Institute Genome Sequencing Center for Infectious Disease"/>
            <person name="Wu L."/>
            <person name="Ma J."/>
        </authorList>
    </citation>
    <scope>NUCLEOTIDE SEQUENCE [LARGE SCALE GENOMIC DNA]</scope>
    <source>
        <strain evidence="3">KCTC 62784</strain>
    </source>
</reference>